<comment type="cofactor">
    <cofactor evidence="2">
        <name>Mg(2+)</name>
        <dbReference type="ChEBI" id="CHEBI:18420"/>
    </cofactor>
</comment>
<dbReference type="PANTHER" id="PTHR13832">
    <property type="entry name" value="PROTEIN PHOSPHATASE 2C"/>
    <property type="match status" value="1"/>
</dbReference>
<dbReference type="EC" id="3.1.3.16" evidence="4"/>
<evidence type="ECO:0000256" key="5">
    <source>
        <dbReference type="ARBA" id="ARBA00022490"/>
    </source>
</evidence>
<evidence type="ECO:0000256" key="15">
    <source>
        <dbReference type="ARBA" id="ARBA00072449"/>
    </source>
</evidence>
<dbReference type="GO" id="GO:0004722">
    <property type="term" value="F:protein serine/threonine phosphatase activity"/>
    <property type="evidence" value="ECO:0007669"/>
    <property type="project" value="UniProtKB-EC"/>
</dbReference>
<evidence type="ECO:0000256" key="1">
    <source>
        <dbReference type="ARBA" id="ARBA00001936"/>
    </source>
</evidence>
<comment type="cofactor">
    <cofactor evidence="1">
        <name>Mn(2+)</name>
        <dbReference type="ChEBI" id="CHEBI:29035"/>
    </cofactor>
</comment>
<dbReference type="Pfam" id="PF00481">
    <property type="entry name" value="PP2C"/>
    <property type="match status" value="1"/>
</dbReference>
<dbReference type="AlphaFoldDB" id="A0AAV4HXW5"/>
<feature type="compositionally biased region" description="Polar residues" evidence="17">
    <location>
        <begin position="13"/>
        <end position="22"/>
    </location>
</feature>
<evidence type="ECO:0000313" key="20">
    <source>
        <dbReference type="Proteomes" id="UP000762676"/>
    </source>
</evidence>
<evidence type="ECO:0000256" key="4">
    <source>
        <dbReference type="ARBA" id="ARBA00013081"/>
    </source>
</evidence>
<feature type="compositionally biased region" description="Polar residues" evidence="17">
    <location>
        <begin position="29"/>
        <end position="38"/>
    </location>
</feature>
<sequence length="370" mass="41079">MDLFGDLPEPDNTKLSNSTPQSADPPANPTSAENSNSIHKIEKRKSQDEPQTTEPAKVAKQEPASELIGSAADSPQLKHNYVLKGYVADRQGEREDMQDAHVIMNDFLKLVPEAHKSITRLSLYAVFDGHGGVRASRFASQHLHNNLRDRFPKGELKQVEKEIKKIFLETFKKTDEDFLKEAARNKPSWKDGTTAVVVLAINDTLYIANLGDSKAVLCRYKECEAKHMGVSLTVDHSPSVYEERIRIQKAGGVVREGRVLGVLEVSRSIGDGPYKRHGVTCVPDVKRCQLTDNDRYLMIACDGLWKSYSVDESIQFANKILEDPNVTATGRKTPEDLKFDSACSKLANSAVLRLSGDNVTVVMVSISKRL</sequence>
<dbReference type="CDD" id="cd00143">
    <property type="entry name" value="PP2Cc"/>
    <property type="match status" value="1"/>
</dbReference>
<dbReference type="EMBL" id="BMAT01005945">
    <property type="protein sequence ID" value="GFS03018.1"/>
    <property type="molecule type" value="Genomic_DNA"/>
</dbReference>
<comment type="catalytic activity">
    <reaction evidence="12">
        <text>O-phospho-L-seryl-[protein] + H2O = L-seryl-[protein] + phosphate</text>
        <dbReference type="Rhea" id="RHEA:20629"/>
        <dbReference type="Rhea" id="RHEA-COMP:9863"/>
        <dbReference type="Rhea" id="RHEA-COMP:11604"/>
        <dbReference type="ChEBI" id="CHEBI:15377"/>
        <dbReference type="ChEBI" id="CHEBI:29999"/>
        <dbReference type="ChEBI" id="CHEBI:43474"/>
        <dbReference type="ChEBI" id="CHEBI:83421"/>
        <dbReference type="EC" id="3.1.3.16"/>
    </reaction>
</comment>
<dbReference type="SUPFAM" id="SSF81606">
    <property type="entry name" value="PP2C-like"/>
    <property type="match status" value="1"/>
</dbReference>
<evidence type="ECO:0000256" key="17">
    <source>
        <dbReference type="SAM" id="MobiDB-lite"/>
    </source>
</evidence>
<dbReference type="SMART" id="SM00332">
    <property type="entry name" value="PP2Cc"/>
    <property type="match status" value="1"/>
</dbReference>
<dbReference type="PROSITE" id="PS51746">
    <property type="entry name" value="PPM_2"/>
    <property type="match status" value="1"/>
</dbReference>
<dbReference type="Gene3D" id="3.60.40.10">
    <property type="entry name" value="PPM-type phosphatase domain"/>
    <property type="match status" value="1"/>
</dbReference>
<protein>
    <recommendedName>
        <fullName evidence="15">Integrin-linked kinase-associated serine/threonine phosphatase 2C</fullName>
        <ecNumber evidence="4">3.1.3.16</ecNumber>
    </recommendedName>
</protein>
<dbReference type="GO" id="GO:0016301">
    <property type="term" value="F:kinase activity"/>
    <property type="evidence" value="ECO:0007669"/>
    <property type="project" value="UniProtKB-KW"/>
</dbReference>
<comment type="caution">
    <text evidence="19">The sequence shown here is derived from an EMBL/GenBank/DDBJ whole genome shotgun (WGS) entry which is preliminary data.</text>
</comment>
<dbReference type="PANTHER" id="PTHR13832:SF699">
    <property type="entry name" value="INTEGRIN-LINKED KINASE-ASSOCIATED SERINE_THREONINE PHOSPHATASE 2C"/>
    <property type="match status" value="1"/>
</dbReference>
<comment type="catalytic activity">
    <reaction evidence="13">
        <text>O-phospho-L-threonyl-[protein] + H2O = L-threonyl-[protein] + phosphate</text>
        <dbReference type="Rhea" id="RHEA:47004"/>
        <dbReference type="Rhea" id="RHEA-COMP:11060"/>
        <dbReference type="Rhea" id="RHEA-COMP:11605"/>
        <dbReference type="ChEBI" id="CHEBI:15377"/>
        <dbReference type="ChEBI" id="CHEBI:30013"/>
        <dbReference type="ChEBI" id="CHEBI:43474"/>
        <dbReference type="ChEBI" id="CHEBI:61977"/>
        <dbReference type="EC" id="3.1.3.16"/>
    </reaction>
</comment>
<evidence type="ECO:0000313" key="19">
    <source>
        <dbReference type="EMBL" id="GFS03018.1"/>
    </source>
</evidence>
<organism evidence="19 20">
    <name type="scientific">Elysia marginata</name>
    <dbReference type="NCBI Taxonomy" id="1093978"/>
    <lineage>
        <taxon>Eukaryota</taxon>
        <taxon>Metazoa</taxon>
        <taxon>Spiralia</taxon>
        <taxon>Lophotrochozoa</taxon>
        <taxon>Mollusca</taxon>
        <taxon>Gastropoda</taxon>
        <taxon>Heterobranchia</taxon>
        <taxon>Euthyneura</taxon>
        <taxon>Panpulmonata</taxon>
        <taxon>Sacoglossa</taxon>
        <taxon>Placobranchoidea</taxon>
        <taxon>Plakobranchidae</taxon>
        <taxon>Elysia</taxon>
    </lineage>
</organism>
<accession>A0AAV4HXW5</accession>
<evidence type="ECO:0000256" key="6">
    <source>
        <dbReference type="ARBA" id="ARBA00022723"/>
    </source>
</evidence>
<dbReference type="Proteomes" id="UP000762676">
    <property type="component" value="Unassembled WGS sequence"/>
</dbReference>
<gene>
    <name evidence="19" type="ORF">ElyMa_002878600</name>
</gene>
<evidence type="ECO:0000256" key="12">
    <source>
        <dbReference type="ARBA" id="ARBA00047761"/>
    </source>
</evidence>
<keyword evidence="20" id="KW-1185">Reference proteome</keyword>
<dbReference type="GO" id="GO:0005737">
    <property type="term" value="C:cytoplasm"/>
    <property type="evidence" value="ECO:0007669"/>
    <property type="project" value="UniProtKB-SubCell"/>
</dbReference>
<feature type="domain" description="PPM-type phosphatase" evidence="18">
    <location>
        <begin position="83"/>
        <end position="366"/>
    </location>
</feature>
<dbReference type="InterPro" id="IPR015655">
    <property type="entry name" value="PP2C"/>
</dbReference>
<dbReference type="InterPro" id="IPR036457">
    <property type="entry name" value="PPM-type-like_dom_sf"/>
</dbReference>
<dbReference type="InterPro" id="IPR000222">
    <property type="entry name" value="PP2C_BS"/>
</dbReference>
<evidence type="ECO:0000256" key="14">
    <source>
        <dbReference type="ARBA" id="ARBA00055237"/>
    </source>
</evidence>
<dbReference type="GO" id="GO:0007229">
    <property type="term" value="P:integrin-mediated signaling pathway"/>
    <property type="evidence" value="ECO:0007669"/>
    <property type="project" value="UniProtKB-KW"/>
</dbReference>
<name>A0AAV4HXW5_9GAST</name>
<evidence type="ECO:0000256" key="8">
    <source>
        <dbReference type="ARBA" id="ARBA00022842"/>
    </source>
</evidence>
<evidence type="ECO:0000256" key="3">
    <source>
        <dbReference type="ARBA" id="ARBA00004496"/>
    </source>
</evidence>
<reference evidence="19 20" key="1">
    <citation type="journal article" date="2021" name="Elife">
        <title>Chloroplast acquisition without the gene transfer in kleptoplastic sea slugs, Plakobranchus ocellatus.</title>
        <authorList>
            <person name="Maeda T."/>
            <person name="Takahashi S."/>
            <person name="Yoshida T."/>
            <person name="Shimamura S."/>
            <person name="Takaki Y."/>
            <person name="Nagai Y."/>
            <person name="Toyoda A."/>
            <person name="Suzuki Y."/>
            <person name="Arimoto A."/>
            <person name="Ishii H."/>
            <person name="Satoh N."/>
            <person name="Nishiyama T."/>
            <person name="Hasebe M."/>
            <person name="Maruyama T."/>
            <person name="Minagawa J."/>
            <person name="Obokata J."/>
            <person name="Shigenobu S."/>
        </authorList>
    </citation>
    <scope>NUCLEOTIDE SEQUENCE [LARGE SCALE GENOMIC DNA]</scope>
</reference>
<feature type="region of interest" description="Disordered" evidence="17">
    <location>
        <begin position="1"/>
        <end position="73"/>
    </location>
</feature>
<evidence type="ECO:0000256" key="11">
    <source>
        <dbReference type="ARBA" id="ARBA00023211"/>
    </source>
</evidence>
<keyword evidence="19" id="KW-0808">Transferase</keyword>
<keyword evidence="8" id="KW-0460">Magnesium</keyword>
<evidence type="ECO:0000256" key="2">
    <source>
        <dbReference type="ARBA" id="ARBA00001946"/>
    </source>
</evidence>
<proteinExistence type="inferred from homology"/>
<keyword evidence="10" id="KW-0007">Acetylation</keyword>
<keyword evidence="19" id="KW-0401">Integrin</keyword>
<comment type="function">
    <text evidence="14">Protein phosphatase that may play a role in regulation of cell cycle progression via dephosphorylation of its substrates whose appropriate phosphorylation states might be crucial for cell proliferation. Selectively associates with integrin linked kinase (ILK), to modulate cell adhesion and growth factor signaling. Inhibits the ILK-GSK3B signaling axis and may play an important role in inhibiting oncogenic transformation.</text>
</comment>
<evidence type="ECO:0000256" key="9">
    <source>
        <dbReference type="ARBA" id="ARBA00022912"/>
    </source>
</evidence>
<evidence type="ECO:0000256" key="7">
    <source>
        <dbReference type="ARBA" id="ARBA00022801"/>
    </source>
</evidence>
<dbReference type="FunFam" id="3.60.40.10:FF:000018">
    <property type="entry name" value="Integrin-linked kinase-associated serine/threonine phosphatase 2C"/>
    <property type="match status" value="1"/>
</dbReference>
<keyword evidence="11" id="KW-0464">Manganese</keyword>
<dbReference type="GO" id="GO:0046872">
    <property type="term" value="F:metal ion binding"/>
    <property type="evidence" value="ECO:0007669"/>
    <property type="project" value="UniProtKB-KW"/>
</dbReference>
<keyword evidence="5" id="KW-0963">Cytoplasm</keyword>
<comment type="similarity">
    <text evidence="16">Belongs to the PP2C family.</text>
</comment>
<keyword evidence="7 16" id="KW-0378">Hydrolase</keyword>
<evidence type="ECO:0000256" key="10">
    <source>
        <dbReference type="ARBA" id="ARBA00022990"/>
    </source>
</evidence>
<evidence type="ECO:0000256" key="16">
    <source>
        <dbReference type="RuleBase" id="RU003465"/>
    </source>
</evidence>
<dbReference type="PROSITE" id="PS01032">
    <property type="entry name" value="PPM_1"/>
    <property type="match status" value="1"/>
</dbReference>
<comment type="subcellular location">
    <subcellularLocation>
        <location evidence="3">Cytoplasm</location>
    </subcellularLocation>
</comment>
<keyword evidence="19" id="KW-0418">Kinase</keyword>
<evidence type="ECO:0000256" key="13">
    <source>
        <dbReference type="ARBA" id="ARBA00048336"/>
    </source>
</evidence>
<keyword evidence="6" id="KW-0479">Metal-binding</keyword>
<keyword evidence="9 16" id="KW-0904">Protein phosphatase</keyword>
<dbReference type="InterPro" id="IPR001932">
    <property type="entry name" value="PPM-type_phosphatase-like_dom"/>
</dbReference>
<evidence type="ECO:0000259" key="18">
    <source>
        <dbReference type="PROSITE" id="PS51746"/>
    </source>
</evidence>